<dbReference type="EMBL" id="BDIP01010520">
    <property type="protein sequence ID" value="GCA65275.1"/>
    <property type="molecule type" value="Genomic_DNA"/>
</dbReference>
<evidence type="ECO:0000313" key="1">
    <source>
        <dbReference type="EMBL" id="GCA65275.1"/>
    </source>
</evidence>
<reference evidence="1 2" key="1">
    <citation type="journal article" date="2018" name="PLoS ONE">
        <title>The draft genome of Kipferlia bialata reveals reductive genome evolution in fornicate parasites.</title>
        <authorList>
            <person name="Tanifuji G."/>
            <person name="Takabayashi S."/>
            <person name="Kume K."/>
            <person name="Takagi M."/>
            <person name="Nakayama T."/>
            <person name="Kamikawa R."/>
            <person name="Inagaki Y."/>
            <person name="Hashimoto T."/>
        </authorList>
    </citation>
    <scope>NUCLEOTIDE SEQUENCE [LARGE SCALE GENOMIC DNA]</scope>
    <source>
        <strain evidence="1">NY0173</strain>
    </source>
</reference>
<feature type="non-terminal residue" evidence="1">
    <location>
        <position position="27"/>
    </location>
</feature>
<name>A0A391NVX6_9EUKA</name>
<evidence type="ECO:0000313" key="2">
    <source>
        <dbReference type="Proteomes" id="UP000265618"/>
    </source>
</evidence>
<dbReference type="AlphaFoldDB" id="A0A391NVX6"/>
<sequence>MQASDLFTLEGVQISLQEDGGGDVPYK</sequence>
<protein>
    <submittedName>
        <fullName evidence="1">Uncharacterized protein</fullName>
    </submittedName>
</protein>
<accession>A0A391NVX6</accession>
<keyword evidence="2" id="KW-1185">Reference proteome</keyword>
<comment type="caution">
    <text evidence="1">The sequence shown here is derived from an EMBL/GenBank/DDBJ whole genome shotgun (WGS) entry which is preliminary data.</text>
</comment>
<proteinExistence type="predicted"/>
<dbReference type="Proteomes" id="UP000265618">
    <property type="component" value="Unassembled WGS sequence"/>
</dbReference>
<organism evidence="1 2">
    <name type="scientific">Kipferlia bialata</name>
    <dbReference type="NCBI Taxonomy" id="797122"/>
    <lineage>
        <taxon>Eukaryota</taxon>
        <taxon>Metamonada</taxon>
        <taxon>Carpediemonas-like organisms</taxon>
        <taxon>Kipferlia</taxon>
    </lineage>
</organism>
<gene>
    <name evidence="1" type="ORF">KIPB_016739</name>
</gene>